<evidence type="ECO:0000256" key="3">
    <source>
        <dbReference type="ARBA" id="ARBA00023163"/>
    </source>
</evidence>
<dbReference type="InterPro" id="IPR036388">
    <property type="entry name" value="WH-like_DNA-bd_sf"/>
</dbReference>
<dbReference type="SUPFAM" id="SSF46785">
    <property type="entry name" value="Winged helix' DNA-binding domain"/>
    <property type="match status" value="1"/>
</dbReference>
<dbReference type="SUPFAM" id="SSF88659">
    <property type="entry name" value="Sigma3 and sigma4 domains of RNA polymerase sigma factors"/>
    <property type="match status" value="1"/>
</dbReference>
<protein>
    <submittedName>
        <fullName evidence="6">Sigma-70-like protein</fullName>
    </submittedName>
</protein>
<dbReference type="GO" id="GO:0003677">
    <property type="term" value="F:DNA binding"/>
    <property type="evidence" value="ECO:0007669"/>
    <property type="project" value="UniProtKB-KW"/>
</dbReference>
<comment type="caution">
    <text evidence="6">The sequence shown here is derived from an EMBL/GenBank/DDBJ whole genome shotgun (WGS) entry which is preliminary data.</text>
</comment>
<evidence type="ECO:0000256" key="4">
    <source>
        <dbReference type="SAM" id="MobiDB-lite"/>
    </source>
</evidence>
<dbReference type="OrthoDB" id="3564840at2"/>
<feature type="region of interest" description="Disordered" evidence="4">
    <location>
        <begin position="1"/>
        <end position="28"/>
    </location>
</feature>
<sequence length="174" mass="19049">MSKPELSQASGRGTGGTPPKPAYERIADEYARQIHNGSLHPGSALPSQSEMAERYGVSEIVIREAIRLLKSRGLVRTVPRRGSFVAEQLPDNHGALPQEPVGEIERIRATPDPILRARLATELSTQYQIRLAELSSIRQAAIEDAYTAGLTATEIAQHLGLTKSRISQIRHPKV</sequence>
<dbReference type="InterPro" id="IPR007630">
    <property type="entry name" value="RNA_pol_sigma70_r4"/>
</dbReference>
<accession>A0A2N3V9M3</accession>
<keyword evidence="1" id="KW-0805">Transcription regulation</keyword>
<dbReference type="CDD" id="cd07377">
    <property type="entry name" value="WHTH_GntR"/>
    <property type="match status" value="1"/>
</dbReference>
<evidence type="ECO:0000313" key="7">
    <source>
        <dbReference type="Proteomes" id="UP000233766"/>
    </source>
</evidence>
<evidence type="ECO:0000259" key="5">
    <source>
        <dbReference type="PROSITE" id="PS50949"/>
    </source>
</evidence>
<evidence type="ECO:0000256" key="1">
    <source>
        <dbReference type="ARBA" id="ARBA00023015"/>
    </source>
</evidence>
<dbReference type="PANTHER" id="PTHR44846:SF17">
    <property type="entry name" value="GNTR-FAMILY TRANSCRIPTIONAL REGULATOR"/>
    <property type="match status" value="1"/>
</dbReference>
<evidence type="ECO:0000313" key="6">
    <source>
        <dbReference type="EMBL" id="PKV78296.1"/>
    </source>
</evidence>
<dbReference type="Proteomes" id="UP000233766">
    <property type="component" value="Unassembled WGS sequence"/>
</dbReference>
<proteinExistence type="predicted"/>
<dbReference type="Gene3D" id="1.10.10.10">
    <property type="entry name" value="Winged helix-like DNA-binding domain superfamily/Winged helix DNA-binding domain"/>
    <property type="match status" value="1"/>
</dbReference>
<organism evidence="6 7">
    <name type="scientific">Nocardia fluminea</name>
    <dbReference type="NCBI Taxonomy" id="134984"/>
    <lineage>
        <taxon>Bacteria</taxon>
        <taxon>Bacillati</taxon>
        <taxon>Actinomycetota</taxon>
        <taxon>Actinomycetes</taxon>
        <taxon>Mycobacteriales</taxon>
        <taxon>Nocardiaceae</taxon>
        <taxon>Nocardia</taxon>
    </lineage>
</organism>
<gene>
    <name evidence="6" type="ORF">ATK86_2659</name>
</gene>
<dbReference type="Pfam" id="PF00392">
    <property type="entry name" value="GntR"/>
    <property type="match status" value="1"/>
</dbReference>
<dbReference type="PROSITE" id="PS50949">
    <property type="entry name" value="HTH_GNTR"/>
    <property type="match status" value="1"/>
</dbReference>
<feature type="domain" description="HTH gntR-type" evidence="5">
    <location>
        <begin position="20"/>
        <end position="88"/>
    </location>
</feature>
<evidence type="ECO:0000256" key="2">
    <source>
        <dbReference type="ARBA" id="ARBA00023125"/>
    </source>
</evidence>
<dbReference type="SMART" id="SM00345">
    <property type="entry name" value="HTH_GNTR"/>
    <property type="match status" value="1"/>
</dbReference>
<dbReference type="InterPro" id="IPR036390">
    <property type="entry name" value="WH_DNA-bd_sf"/>
</dbReference>
<dbReference type="AlphaFoldDB" id="A0A2N3V9M3"/>
<dbReference type="GO" id="GO:0003700">
    <property type="term" value="F:DNA-binding transcription factor activity"/>
    <property type="evidence" value="ECO:0007669"/>
    <property type="project" value="InterPro"/>
</dbReference>
<feature type="compositionally biased region" description="Polar residues" evidence="4">
    <location>
        <begin position="1"/>
        <end position="11"/>
    </location>
</feature>
<dbReference type="InterPro" id="IPR013324">
    <property type="entry name" value="RNA_pol_sigma_r3/r4-like"/>
</dbReference>
<dbReference type="EMBL" id="PJMW01000002">
    <property type="protein sequence ID" value="PKV78296.1"/>
    <property type="molecule type" value="Genomic_DNA"/>
</dbReference>
<keyword evidence="7" id="KW-1185">Reference proteome</keyword>
<dbReference type="PANTHER" id="PTHR44846">
    <property type="entry name" value="MANNOSYL-D-GLYCERATE TRANSPORT/METABOLISM SYSTEM REPRESSOR MNGR-RELATED"/>
    <property type="match status" value="1"/>
</dbReference>
<dbReference type="GO" id="GO:0045892">
    <property type="term" value="P:negative regulation of DNA-templated transcription"/>
    <property type="evidence" value="ECO:0007669"/>
    <property type="project" value="TreeGrafter"/>
</dbReference>
<dbReference type="PRINTS" id="PR00035">
    <property type="entry name" value="HTHGNTR"/>
</dbReference>
<dbReference type="Pfam" id="PF04545">
    <property type="entry name" value="Sigma70_r4"/>
    <property type="match status" value="1"/>
</dbReference>
<dbReference type="GO" id="GO:0006352">
    <property type="term" value="P:DNA-templated transcription initiation"/>
    <property type="evidence" value="ECO:0007669"/>
    <property type="project" value="InterPro"/>
</dbReference>
<name>A0A2N3V9M3_9NOCA</name>
<keyword evidence="2" id="KW-0238">DNA-binding</keyword>
<dbReference type="InterPro" id="IPR050679">
    <property type="entry name" value="Bact_HTH_transcr_reg"/>
</dbReference>
<dbReference type="InterPro" id="IPR000524">
    <property type="entry name" value="Tscrpt_reg_HTH_GntR"/>
</dbReference>
<reference evidence="6 7" key="1">
    <citation type="submission" date="2017-12" db="EMBL/GenBank/DDBJ databases">
        <title>Sequencing the genomes of 1000 Actinobacteria strains.</title>
        <authorList>
            <person name="Klenk H.-P."/>
        </authorList>
    </citation>
    <scope>NUCLEOTIDE SEQUENCE [LARGE SCALE GENOMIC DNA]</scope>
    <source>
        <strain evidence="6 7">DSM 44489</strain>
    </source>
</reference>
<keyword evidence="3" id="KW-0804">Transcription</keyword>